<dbReference type="Pfam" id="PF07992">
    <property type="entry name" value="Pyr_redox_2"/>
    <property type="match status" value="1"/>
</dbReference>
<dbReference type="InterPro" id="IPR023753">
    <property type="entry name" value="FAD/NAD-binding_dom"/>
</dbReference>
<evidence type="ECO:0000256" key="4">
    <source>
        <dbReference type="ARBA" id="ARBA00022630"/>
    </source>
</evidence>
<dbReference type="SUPFAM" id="SSF51971">
    <property type="entry name" value="Nucleotide-binding domain"/>
    <property type="match status" value="1"/>
</dbReference>
<evidence type="ECO:0000256" key="8">
    <source>
        <dbReference type="ARBA" id="ARBA00023004"/>
    </source>
</evidence>
<evidence type="ECO:0000313" key="12">
    <source>
        <dbReference type="EMBL" id="GAA4094450.1"/>
    </source>
</evidence>
<evidence type="ECO:0000256" key="6">
    <source>
        <dbReference type="ARBA" id="ARBA00022723"/>
    </source>
</evidence>
<comment type="caution">
    <text evidence="12">The sequence shown here is derived from an EMBL/GenBank/DDBJ whole genome shotgun (WGS) entry which is preliminary data.</text>
</comment>
<keyword evidence="8" id="KW-0408">Iron</keyword>
<evidence type="ECO:0000313" key="13">
    <source>
        <dbReference type="Proteomes" id="UP001500392"/>
    </source>
</evidence>
<dbReference type="SUPFAM" id="SSF51905">
    <property type="entry name" value="FAD/NAD(P)-binding domain"/>
    <property type="match status" value="1"/>
</dbReference>
<protein>
    <submittedName>
        <fullName evidence="12">NADPH-dependent 2,4-dienoyl-CoA reductase</fullName>
    </submittedName>
</protein>
<keyword evidence="6" id="KW-0479">Metal-binding</keyword>
<evidence type="ECO:0000256" key="7">
    <source>
        <dbReference type="ARBA" id="ARBA00023002"/>
    </source>
</evidence>
<keyword evidence="9" id="KW-0411">Iron-sulfur</keyword>
<keyword evidence="13" id="KW-1185">Reference proteome</keyword>
<feature type="domain" description="NADH:flavin oxidoreductase/NADH oxidase N-terminal" evidence="10">
    <location>
        <begin position="11"/>
        <end position="338"/>
    </location>
</feature>
<evidence type="ECO:0000256" key="9">
    <source>
        <dbReference type="ARBA" id="ARBA00023014"/>
    </source>
</evidence>
<dbReference type="InterPro" id="IPR001155">
    <property type="entry name" value="OxRdtase_FMN_N"/>
</dbReference>
<organism evidence="12 13">
    <name type="scientific">Zhongshania borealis</name>
    <dbReference type="NCBI Taxonomy" id="889488"/>
    <lineage>
        <taxon>Bacteria</taxon>
        <taxon>Pseudomonadati</taxon>
        <taxon>Pseudomonadota</taxon>
        <taxon>Gammaproteobacteria</taxon>
        <taxon>Cellvibrionales</taxon>
        <taxon>Spongiibacteraceae</taxon>
        <taxon>Zhongshania</taxon>
    </lineage>
</organism>
<dbReference type="PRINTS" id="PR00368">
    <property type="entry name" value="FADPNR"/>
</dbReference>
<evidence type="ECO:0000259" key="10">
    <source>
        <dbReference type="Pfam" id="PF00724"/>
    </source>
</evidence>
<dbReference type="PRINTS" id="PR00469">
    <property type="entry name" value="PNDRDTASEII"/>
</dbReference>
<comment type="cofactor">
    <cofactor evidence="1">
        <name>FMN</name>
        <dbReference type="ChEBI" id="CHEBI:58210"/>
    </cofactor>
</comment>
<dbReference type="PANTHER" id="PTHR42917:SF2">
    <property type="entry name" value="2,4-DIENOYL-COA REDUCTASE [(2E)-ENOYL-COA-PRODUCING]"/>
    <property type="match status" value="1"/>
</dbReference>
<dbReference type="Pfam" id="PF00724">
    <property type="entry name" value="Oxidored_FMN"/>
    <property type="match status" value="1"/>
</dbReference>
<dbReference type="PANTHER" id="PTHR42917">
    <property type="entry name" value="2,4-DIENOYL-COA REDUCTASE"/>
    <property type="match status" value="1"/>
</dbReference>
<dbReference type="SUPFAM" id="SSF51395">
    <property type="entry name" value="FMN-linked oxidoreductases"/>
    <property type="match status" value="1"/>
</dbReference>
<keyword evidence="4" id="KW-0285">Flavoprotein</keyword>
<dbReference type="Gene3D" id="3.50.50.60">
    <property type="entry name" value="FAD/NAD(P)-binding domain"/>
    <property type="match status" value="1"/>
</dbReference>
<evidence type="ECO:0000256" key="5">
    <source>
        <dbReference type="ARBA" id="ARBA00022643"/>
    </source>
</evidence>
<dbReference type="RefSeq" id="WP_344934891.1">
    <property type="nucleotide sequence ID" value="NZ_BAABDM010000002.1"/>
</dbReference>
<keyword evidence="7" id="KW-0560">Oxidoreductase</keyword>
<proteinExistence type="inferred from homology"/>
<dbReference type="Gene3D" id="3.40.50.720">
    <property type="entry name" value="NAD(P)-binding Rossmann-like Domain"/>
    <property type="match status" value="1"/>
</dbReference>
<evidence type="ECO:0000256" key="2">
    <source>
        <dbReference type="ARBA" id="ARBA00001966"/>
    </source>
</evidence>
<dbReference type="CDD" id="cd02930">
    <property type="entry name" value="DCR_FMN"/>
    <property type="match status" value="1"/>
</dbReference>
<evidence type="ECO:0000259" key="11">
    <source>
        <dbReference type="Pfam" id="PF07992"/>
    </source>
</evidence>
<sequence>MSQSHSKYPNLFSPLDLGFTQLKNRAIMGSMHTHLENMADGPERMAAFYAERAAAGVGMIITGGHSPDELGTMWLGESKLTNSEEVERHRIVTNAVHAAAPDCKMCLQILHSGAFGWHDQVVAPSAIQSRVNPRVPREISEQEILDAIASFARCAKLAKEAGYDGVEIIGSAGYLISAFLLQRTNKREDQWGGSYSNRMRFAVETVRQVREAVGDDFIVIYRIAGMELLENGSSWDEVVQLAQGVEQAGANILSTHFSWHEAKIPTIANMVPRAAYTQVTGRIKAKLNIPTITSNRINMPDVAENVLVQGHADLVSMARPMLADPDFILKAKDGREDEINTCIACNQACLDHGFEDKVVSCLVNPRACHETLLNYLPTPAPKRIAVVGAGPAGMSFSTIAASRGHHVVLFDDNEAIGGQMNLARQIPGKHEFNETLRYYRRQVELNGVETRLGKRVSAAELLHEGFDEVVLATGIVPRHIDVDGIDHPKVMGYIDVIKGNKVPGKNVAIIGGGGIGFDVAELITHVGEHPSLNIKKFAETWGIDFENHPRGGVTGVVPVAEPSARSVTILQRKSTPVGSTLGKTTGWTHRIELRRKNVEMINSVSYHKVDDLGLHVSVSGVARVLPVDNVIICAGQEPLRELYDELCEAGCKVQLVGGAYEASELDAKRVIKQASELAAAI</sequence>
<dbReference type="InterPro" id="IPR051793">
    <property type="entry name" value="NADH:flavin_oxidoreductase"/>
</dbReference>
<accession>A0ABP7WQL7</accession>
<gene>
    <name evidence="12" type="ORF">GCM10022414_18080</name>
</gene>
<dbReference type="Gene3D" id="3.20.20.70">
    <property type="entry name" value="Aldolase class I"/>
    <property type="match status" value="1"/>
</dbReference>
<feature type="domain" description="FAD/NAD(P)-binding" evidence="11">
    <location>
        <begin position="383"/>
        <end position="652"/>
    </location>
</feature>
<dbReference type="EMBL" id="BAABDM010000002">
    <property type="protein sequence ID" value="GAA4094450.1"/>
    <property type="molecule type" value="Genomic_DNA"/>
</dbReference>
<comment type="similarity">
    <text evidence="3">In the N-terminal section; belongs to the NADH:flavin oxidoreductase/NADH oxidase family.</text>
</comment>
<reference evidence="13" key="1">
    <citation type="journal article" date="2019" name="Int. J. Syst. Evol. Microbiol.">
        <title>The Global Catalogue of Microorganisms (GCM) 10K type strain sequencing project: providing services to taxonomists for standard genome sequencing and annotation.</title>
        <authorList>
            <consortium name="The Broad Institute Genomics Platform"/>
            <consortium name="The Broad Institute Genome Sequencing Center for Infectious Disease"/>
            <person name="Wu L."/>
            <person name="Ma J."/>
        </authorList>
    </citation>
    <scope>NUCLEOTIDE SEQUENCE [LARGE SCALE GENOMIC DNA]</scope>
    <source>
        <strain evidence="13">JCM 17304</strain>
    </source>
</reference>
<keyword evidence="5" id="KW-0288">FMN</keyword>
<comment type="cofactor">
    <cofactor evidence="2">
        <name>[4Fe-4S] cluster</name>
        <dbReference type="ChEBI" id="CHEBI:49883"/>
    </cofactor>
</comment>
<dbReference type="Proteomes" id="UP001500392">
    <property type="component" value="Unassembled WGS sequence"/>
</dbReference>
<evidence type="ECO:0000256" key="1">
    <source>
        <dbReference type="ARBA" id="ARBA00001917"/>
    </source>
</evidence>
<evidence type="ECO:0000256" key="3">
    <source>
        <dbReference type="ARBA" id="ARBA00011048"/>
    </source>
</evidence>
<dbReference type="InterPro" id="IPR013785">
    <property type="entry name" value="Aldolase_TIM"/>
</dbReference>
<name>A0ABP7WQL7_9GAMM</name>
<dbReference type="InterPro" id="IPR036188">
    <property type="entry name" value="FAD/NAD-bd_sf"/>
</dbReference>